<dbReference type="InterPro" id="IPR006976">
    <property type="entry name" value="VanZ-like"/>
</dbReference>
<sequence length="197" mass="22427">MRSIVISSNTFFLISFTIFSIFKGISIFRSSEKLDFIRELFKIGAVCYAIGVISLVFFPVTFQFGGEVFNKYPTIWMNPLTSIVNIVMDNHLDGIIYNIGGNFILLAPMPLFLLYFFRYKVDNLVSMFFLCLFTAISIESVQFFESLLIAGVGRFIETNDIILNTSGGVTGYLLYDKLVRPYSYLITGRKVNNNLDI</sequence>
<organism evidence="3 4">
    <name type="scientific">Clostridium tarantellae</name>
    <dbReference type="NCBI Taxonomy" id="39493"/>
    <lineage>
        <taxon>Bacteria</taxon>
        <taxon>Bacillati</taxon>
        <taxon>Bacillota</taxon>
        <taxon>Clostridia</taxon>
        <taxon>Eubacteriales</taxon>
        <taxon>Clostridiaceae</taxon>
        <taxon>Clostridium</taxon>
    </lineage>
</organism>
<dbReference type="Proteomes" id="UP000430345">
    <property type="component" value="Unassembled WGS sequence"/>
</dbReference>
<dbReference type="OrthoDB" id="1913304at2"/>
<proteinExistence type="predicted"/>
<dbReference type="AlphaFoldDB" id="A0A6I1MJ31"/>
<dbReference type="InterPro" id="IPR053150">
    <property type="entry name" value="Teicoplanin_resist-assoc"/>
</dbReference>
<feature type="transmembrane region" description="Helical" evidence="1">
    <location>
        <begin position="40"/>
        <end position="62"/>
    </location>
</feature>
<feature type="transmembrane region" description="Helical" evidence="1">
    <location>
        <begin position="6"/>
        <end position="28"/>
    </location>
</feature>
<keyword evidence="1" id="KW-0812">Transmembrane</keyword>
<gene>
    <name evidence="3" type="ORF">GBZ86_07225</name>
</gene>
<name>A0A6I1MJ31_9CLOT</name>
<reference evidence="3 4" key="1">
    <citation type="submission" date="2019-10" db="EMBL/GenBank/DDBJ databases">
        <title>The Genome Sequence of Clostridium tarantellae Isolated from Fish Brain.</title>
        <authorList>
            <person name="Bano L."/>
            <person name="Kiel M."/>
            <person name="Sales G."/>
            <person name="Doxey A.C."/>
            <person name="Mansfield M.J."/>
            <person name="Schiavone M."/>
            <person name="Rossetto O."/>
            <person name="Pirazzini M."/>
            <person name="Dobrindt U."/>
            <person name="Montecucco C."/>
        </authorList>
    </citation>
    <scope>NUCLEOTIDE SEQUENCE [LARGE SCALE GENOMIC DNA]</scope>
    <source>
        <strain evidence="3 4">DSM 3997</strain>
    </source>
</reference>
<feature type="transmembrane region" description="Helical" evidence="1">
    <location>
        <begin position="124"/>
        <end position="144"/>
    </location>
</feature>
<evidence type="ECO:0000313" key="4">
    <source>
        <dbReference type="Proteomes" id="UP000430345"/>
    </source>
</evidence>
<comment type="caution">
    <text evidence="3">The sequence shown here is derived from an EMBL/GenBank/DDBJ whole genome shotgun (WGS) entry which is preliminary data.</text>
</comment>
<keyword evidence="1" id="KW-1133">Transmembrane helix</keyword>
<dbReference type="PANTHER" id="PTHR36834:SF1">
    <property type="entry name" value="INTEGRAL MEMBRANE PROTEIN"/>
    <property type="match status" value="1"/>
</dbReference>
<evidence type="ECO:0000256" key="1">
    <source>
        <dbReference type="SAM" id="Phobius"/>
    </source>
</evidence>
<evidence type="ECO:0000313" key="3">
    <source>
        <dbReference type="EMBL" id="MPQ43546.1"/>
    </source>
</evidence>
<accession>A0A6I1MJ31</accession>
<feature type="transmembrane region" description="Helical" evidence="1">
    <location>
        <begin position="95"/>
        <end position="117"/>
    </location>
</feature>
<protein>
    <recommendedName>
        <fullName evidence="2">VanZ-like domain-containing protein</fullName>
    </recommendedName>
</protein>
<keyword evidence="4" id="KW-1185">Reference proteome</keyword>
<dbReference type="Pfam" id="PF04892">
    <property type="entry name" value="VanZ"/>
    <property type="match status" value="1"/>
</dbReference>
<dbReference type="EMBL" id="WHJC01000079">
    <property type="protein sequence ID" value="MPQ43546.1"/>
    <property type="molecule type" value="Genomic_DNA"/>
</dbReference>
<dbReference type="RefSeq" id="WP_152889165.1">
    <property type="nucleotide sequence ID" value="NZ_WHJC01000079.1"/>
</dbReference>
<feature type="domain" description="VanZ-like" evidence="2">
    <location>
        <begin position="46"/>
        <end position="176"/>
    </location>
</feature>
<keyword evidence="1" id="KW-0472">Membrane</keyword>
<dbReference type="PANTHER" id="PTHR36834">
    <property type="entry name" value="MEMBRANE PROTEIN-RELATED"/>
    <property type="match status" value="1"/>
</dbReference>
<evidence type="ECO:0000259" key="2">
    <source>
        <dbReference type="Pfam" id="PF04892"/>
    </source>
</evidence>